<dbReference type="InterPro" id="IPR050582">
    <property type="entry name" value="HAD-like_SerB"/>
</dbReference>
<dbReference type="Gene3D" id="3.40.50.1000">
    <property type="entry name" value="HAD superfamily/HAD-like"/>
    <property type="match status" value="1"/>
</dbReference>
<dbReference type="NCBIfam" id="TIGR01490">
    <property type="entry name" value="HAD-SF-IB-hyp1"/>
    <property type="match status" value="1"/>
</dbReference>
<protein>
    <submittedName>
        <fullName evidence="4">Phosphoserine phosphatase</fullName>
        <ecNumber evidence="4">3.1.3.3</ecNumber>
    </submittedName>
</protein>
<dbReference type="Pfam" id="PF12710">
    <property type="entry name" value="HAD"/>
    <property type="match status" value="1"/>
</dbReference>
<dbReference type="KEGG" id="slr:L21SP2_3240"/>
<dbReference type="NCBIfam" id="TIGR01488">
    <property type="entry name" value="HAD-SF-IB"/>
    <property type="match status" value="1"/>
</dbReference>
<dbReference type="GO" id="GO:0046872">
    <property type="term" value="F:metal ion binding"/>
    <property type="evidence" value="ECO:0007669"/>
    <property type="project" value="UniProtKB-KW"/>
</dbReference>
<evidence type="ECO:0000256" key="1">
    <source>
        <dbReference type="ARBA" id="ARBA00022723"/>
    </source>
</evidence>
<gene>
    <name evidence="4" type="ORF">L21SP2_3240</name>
</gene>
<dbReference type="EMBL" id="CP006939">
    <property type="protein sequence ID" value="AHC16580.1"/>
    <property type="molecule type" value="Genomic_DNA"/>
</dbReference>
<sequence>MQARAAVFDVDYTILKHSSTIAFAKTAIRNKLLHPMQLLASAKLHLQARLGLANSENLPSHLPFLEGMSRELLDELAEEVFLRYMVKGIYPEAIALIRELQSRGCLVILATASLDFLISPLAAFLHIPSSHVLTTHLGYEKGLCTGRVEGRHCIGLEKLHRAAKLLKDRRIPNSSAAFFTDSIMDLGMMIRVGYPVATNPDILLRRKAKRNGWEILLFR</sequence>
<dbReference type="HOGENOM" id="CLU_052657_0_0_12"/>
<evidence type="ECO:0000256" key="2">
    <source>
        <dbReference type="ARBA" id="ARBA00022801"/>
    </source>
</evidence>
<reference evidence="4 5" key="1">
    <citation type="journal article" date="2015" name="Stand. Genomic Sci.">
        <title>Complete genome sequence and description of Salinispira pacifica gen. nov., sp. nov., a novel spirochaete isolated form a hypersaline microbial mat.</title>
        <authorList>
            <person name="Ben Hania W."/>
            <person name="Joseph M."/>
            <person name="Schumann P."/>
            <person name="Bunk B."/>
            <person name="Fiebig A."/>
            <person name="Sproer C."/>
            <person name="Klenk H.P."/>
            <person name="Fardeau M.L."/>
            <person name="Spring S."/>
        </authorList>
    </citation>
    <scope>NUCLEOTIDE SEQUENCE [LARGE SCALE GENOMIC DNA]</scope>
    <source>
        <strain evidence="4 5">L21-RPul-D2</strain>
    </source>
</reference>
<dbReference type="PANTHER" id="PTHR43344">
    <property type="entry name" value="PHOSPHOSERINE PHOSPHATASE"/>
    <property type="match status" value="1"/>
</dbReference>
<dbReference type="AlphaFoldDB" id="V5WLU8"/>
<evidence type="ECO:0000256" key="3">
    <source>
        <dbReference type="ARBA" id="ARBA00022842"/>
    </source>
</evidence>
<keyword evidence="2 4" id="KW-0378">Hydrolase</keyword>
<keyword evidence="1" id="KW-0479">Metal-binding</keyword>
<dbReference type="eggNOG" id="COG0560">
    <property type="taxonomic scope" value="Bacteria"/>
</dbReference>
<accession>V5WLU8</accession>
<keyword evidence="3" id="KW-0460">Magnesium</keyword>
<dbReference type="InterPro" id="IPR006385">
    <property type="entry name" value="HAD_hydro_SerB1"/>
</dbReference>
<dbReference type="PANTHER" id="PTHR43344:SF13">
    <property type="entry name" value="PHOSPHATASE RV3661-RELATED"/>
    <property type="match status" value="1"/>
</dbReference>
<dbReference type="Proteomes" id="UP000018680">
    <property type="component" value="Chromosome"/>
</dbReference>
<dbReference type="Gene3D" id="1.20.1440.100">
    <property type="entry name" value="SG protein - dephosphorylation function"/>
    <property type="match status" value="1"/>
</dbReference>
<evidence type="ECO:0000313" key="4">
    <source>
        <dbReference type="EMBL" id="AHC16580.1"/>
    </source>
</evidence>
<organism evidence="4 5">
    <name type="scientific">Salinispira pacifica</name>
    <dbReference type="NCBI Taxonomy" id="1307761"/>
    <lineage>
        <taxon>Bacteria</taxon>
        <taxon>Pseudomonadati</taxon>
        <taxon>Spirochaetota</taxon>
        <taxon>Spirochaetia</taxon>
        <taxon>Spirochaetales</taxon>
        <taxon>Spirochaetaceae</taxon>
        <taxon>Salinispira</taxon>
    </lineage>
</organism>
<dbReference type="InterPro" id="IPR023214">
    <property type="entry name" value="HAD_sf"/>
</dbReference>
<dbReference type="STRING" id="1307761.L21SP2_3240"/>
<dbReference type="GO" id="GO:0016787">
    <property type="term" value="F:hydrolase activity"/>
    <property type="evidence" value="ECO:0007669"/>
    <property type="project" value="UniProtKB-KW"/>
</dbReference>
<dbReference type="EC" id="3.1.3.3" evidence="4"/>
<proteinExistence type="predicted"/>
<evidence type="ECO:0000313" key="5">
    <source>
        <dbReference type="Proteomes" id="UP000018680"/>
    </source>
</evidence>
<name>V5WLU8_9SPIO</name>
<dbReference type="SUPFAM" id="SSF56784">
    <property type="entry name" value="HAD-like"/>
    <property type="match status" value="1"/>
</dbReference>
<dbReference type="InterPro" id="IPR036412">
    <property type="entry name" value="HAD-like_sf"/>
</dbReference>
<keyword evidence="5" id="KW-1185">Reference proteome</keyword>